<dbReference type="Gene3D" id="3.40.50.720">
    <property type="entry name" value="NAD(P)-binding Rossmann-like Domain"/>
    <property type="match status" value="1"/>
</dbReference>
<organism evidence="3 4">
    <name type="scientific">Rhizobium giardinii</name>
    <dbReference type="NCBI Taxonomy" id="56731"/>
    <lineage>
        <taxon>Bacteria</taxon>
        <taxon>Pseudomonadati</taxon>
        <taxon>Pseudomonadota</taxon>
        <taxon>Alphaproteobacteria</taxon>
        <taxon>Hyphomicrobiales</taxon>
        <taxon>Rhizobiaceae</taxon>
        <taxon>Rhizobium/Agrobacterium group</taxon>
        <taxon>Rhizobium</taxon>
    </lineage>
</organism>
<dbReference type="AlphaFoldDB" id="A0A7W8UK20"/>
<protein>
    <submittedName>
        <fullName evidence="3">3-oxoacyl-[acyl-carrier protein] reductase</fullName>
        <ecNumber evidence="3">1.1.1.100</ecNumber>
    </submittedName>
</protein>
<comment type="similarity">
    <text evidence="1">Belongs to the short-chain dehydrogenases/reductases (SDR) family.</text>
</comment>
<dbReference type="EC" id="1.1.1.100" evidence="3"/>
<dbReference type="PRINTS" id="PR00081">
    <property type="entry name" value="GDHRDH"/>
</dbReference>
<proteinExistence type="inferred from homology"/>
<evidence type="ECO:0000256" key="1">
    <source>
        <dbReference type="ARBA" id="ARBA00006484"/>
    </source>
</evidence>
<evidence type="ECO:0000313" key="4">
    <source>
        <dbReference type="Proteomes" id="UP000585507"/>
    </source>
</evidence>
<dbReference type="SUPFAM" id="SSF51735">
    <property type="entry name" value="NAD(P)-binding Rossmann-fold domains"/>
    <property type="match status" value="1"/>
</dbReference>
<reference evidence="3 4" key="1">
    <citation type="submission" date="2020-08" db="EMBL/GenBank/DDBJ databases">
        <title>Genomic Encyclopedia of Type Strains, Phase IV (KMG-V): Genome sequencing to study the core and pangenomes of soil and plant-associated prokaryotes.</title>
        <authorList>
            <person name="Whitman W."/>
        </authorList>
    </citation>
    <scope>NUCLEOTIDE SEQUENCE [LARGE SCALE GENOMIC DNA]</scope>
    <source>
        <strain evidence="3 4">SEMIA 4084</strain>
    </source>
</reference>
<name>A0A7W8UK20_9HYPH</name>
<dbReference type="PANTHER" id="PTHR42879">
    <property type="entry name" value="3-OXOACYL-(ACYL-CARRIER-PROTEIN) REDUCTASE"/>
    <property type="match status" value="1"/>
</dbReference>
<evidence type="ECO:0000256" key="2">
    <source>
        <dbReference type="ARBA" id="ARBA00023002"/>
    </source>
</evidence>
<comment type="caution">
    <text evidence="3">The sequence shown here is derived from an EMBL/GenBank/DDBJ whole genome shotgun (WGS) entry which is preliminary data.</text>
</comment>
<dbReference type="EMBL" id="JACHBK010000023">
    <property type="protein sequence ID" value="MBB5539640.1"/>
    <property type="molecule type" value="Genomic_DNA"/>
</dbReference>
<dbReference type="InterPro" id="IPR050259">
    <property type="entry name" value="SDR"/>
</dbReference>
<sequence>MDAWQRVAVVTGGSSGIGLATVTHLLHAGFRVGFFGQSASHVDQARTMIRRQFDDGWFLARCVDLTSPQQVAGFFSDVQDRWRMPDTLVCNAGISPKGPEGAAPFARLSLDEWNKVLSVNLTGAMLCCQAVVPAMVIQRFGRIILIGSIAGRALPKVAGTAYVVSKAALSGLCRSLLAACAGTGVTVNIVAPGRIVTEMAGTPESAVNRAALERIPVGRLGEPMDVASMIGFLASSDAGFINGAIIDVNGGEFAPL</sequence>
<dbReference type="InterPro" id="IPR036291">
    <property type="entry name" value="NAD(P)-bd_dom_sf"/>
</dbReference>
<gene>
    <name evidence="3" type="ORF">GGD55_006390</name>
</gene>
<keyword evidence="2 3" id="KW-0560">Oxidoreductase</keyword>
<accession>A0A7W8UK20</accession>
<dbReference type="FunFam" id="3.40.50.720:FF:000173">
    <property type="entry name" value="3-oxoacyl-[acyl-carrier protein] reductase"/>
    <property type="match status" value="1"/>
</dbReference>
<dbReference type="PANTHER" id="PTHR42879:SF2">
    <property type="entry name" value="3-OXOACYL-[ACYL-CARRIER-PROTEIN] REDUCTASE FABG"/>
    <property type="match status" value="1"/>
</dbReference>
<keyword evidence="4" id="KW-1185">Reference proteome</keyword>
<dbReference type="RefSeq" id="WP_026203766.1">
    <property type="nucleotide sequence ID" value="NZ_JACHBK010000023.1"/>
</dbReference>
<dbReference type="Proteomes" id="UP000585507">
    <property type="component" value="Unassembled WGS sequence"/>
</dbReference>
<evidence type="ECO:0000313" key="3">
    <source>
        <dbReference type="EMBL" id="MBB5539640.1"/>
    </source>
</evidence>
<dbReference type="Pfam" id="PF13561">
    <property type="entry name" value="adh_short_C2"/>
    <property type="match status" value="1"/>
</dbReference>
<dbReference type="InterPro" id="IPR002347">
    <property type="entry name" value="SDR_fam"/>
</dbReference>
<dbReference type="GO" id="GO:0004316">
    <property type="term" value="F:3-oxoacyl-[acyl-carrier-protein] reductase (NADPH) activity"/>
    <property type="evidence" value="ECO:0007669"/>
    <property type="project" value="UniProtKB-EC"/>
</dbReference>
<dbReference type="NCBIfam" id="NF009466">
    <property type="entry name" value="PRK12826.1-2"/>
    <property type="match status" value="1"/>
</dbReference>